<evidence type="ECO:0000256" key="3">
    <source>
        <dbReference type="ARBA" id="ARBA00022833"/>
    </source>
</evidence>
<dbReference type="SUPFAM" id="SSF53098">
    <property type="entry name" value="Ribonuclease H-like"/>
    <property type="match status" value="1"/>
</dbReference>
<dbReference type="Proteomes" id="UP000631114">
    <property type="component" value="Unassembled WGS sequence"/>
</dbReference>
<evidence type="ECO:0000256" key="1">
    <source>
        <dbReference type="ARBA" id="ARBA00022723"/>
    </source>
</evidence>
<name>A0A835M5U7_9MAGN</name>
<evidence type="ECO:0000313" key="6">
    <source>
        <dbReference type="EMBL" id="KAF9620783.1"/>
    </source>
</evidence>
<keyword evidence="2 4" id="KW-0863">Zinc-finger</keyword>
<sequence length="333" mass="37800">MVRVKDPFWQYGEDLKGHFTCKFCKYKKSGGISRLKAHLSCLPGMYVVGCTLVPEDVQAEAILLVKEKECPNKKLKTRSSSLTGGVQHEDRLRAMVASPDWRALKQCNDVRGRQVTDIIQGIVFWYYGKEVISVLEPLIGVLRLVDGEGSTAGYLFEAMERAREEIKHRCDNDPTRYQQLLDLFDPRKDKNILHEVHAFAAFLNPKFMTIERIKYGHPLVKKGLVFAATNMISNDADGRAFSTQITEYNTKSYDIFTPIANQMETIHPQKRDTKVIDLEYLGELPEYEERGNGDDELAIPNEAIGNPNDATSNATLPTRDDIIFEELFGSSMR</sequence>
<dbReference type="AlphaFoldDB" id="A0A835M5U7"/>
<evidence type="ECO:0000256" key="2">
    <source>
        <dbReference type="ARBA" id="ARBA00022771"/>
    </source>
</evidence>
<proteinExistence type="predicted"/>
<dbReference type="PANTHER" id="PTHR46951">
    <property type="entry name" value="BED-TYPE DOMAIN-CONTAINING PROTEIN"/>
    <property type="match status" value="1"/>
</dbReference>
<dbReference type="GO" id="GO:0008270">
    <property type="term" value="F:zinc ion binding"/>
    <property type="evidence" value="ECO:0007669"/>
    <property type="project" value="UniProtKB-KW"/>
</dbReference>
<organism evidence="6 7">
    <name type="scientific">Coptis chinensis</name>
    <dbReference type="NCBI Taxonomy" id="261450"/>
    <lineage>
        <taxon>Eukaryota</taxon>
        <taxon>Viridiplantae</taxon>
        <taxon>Streptophyta</taxon>
        <taxon>Embryophyta</taxon>
        <taxon>Tracheophyta</taxon>
        <taxon>Spermatophyta</taxon>
        <taxon>Magnoliopsida</taxon>
        <taxon>Ranunculales</taxon>
        <taxon>Ranunculaceae</taxon>
        <taxon>Coptidoideae</taxon>
        <taxon>Coptis</taxon>
    </lineage>
</organism>
<dbReference type="GO" id="GO:0003677">
    <property type="term" value="F:DNA binding"/>
    <property type="evidence" value="ECO:0007669"/>
    <property type="project" value="InterPro"/>
</dbReference>
<feature type="domain" description="BED-type" evidence="5">
    <location>
        <begin position="3"/>
        <end position="57"/>
    </location>
</feature>
<dbReference type="EMBL" id="JADFTS010000002">
    <property type="protein sequence ID" value="KAF9620783.1"/>
    <property type="molecule type" value="Genomic_DNA"/>
</dbReference>
<protein>
    <recommendedName>
        <fullName evidence="5">BED-type domain-containing protein</fullName>
    </recommendedName>
</protein>
<keyword evidence="3" id="KW-0862">Zinc</keyword>
<evidence type="ECO:0000259" key="5">
    <source>
        <dbReference type="PROSITE" id="PS50808"/>
    </source>
</evidence>
<comment type="caution">
    <text evidence="6">The sequence shown here is derived from an EMBL/GenBank/DDBJ whole genome shotgun (WGS) entry which is preliminary data.</text>
</comment>
<gene>
    <name evidence="6" type="ORF">IFM89_014618</name>
</gene>
<evidence type="ECO:0000313" key="7">
    <source>
        <dbReference type="Proteomes" id="UP000631114"/>
    </source>
</evidence>
<dbReference type="PROSITE" id="PS50808">
    <property type="entry name" value="ZF_BED"/>
    <property type="match status" value="1"/>
</dbReference>
<dbReference type="PANTHER" id="PTHR46951:SF2">
    <property type="entry name" value="BED-TYPE DOMAIN-CONTAINING PROTEIN"/>
    <property type="match status" value="1"/>
</dbReference>
<keyword evidence="1" id="KW-0479">Metal-binding</keyword>
<keyword evidence="7" id="KW-1185">Reference proteome</keyword>
<accession>A0A835M5U7</accession>
<dbReference type="InterPro" id="IPR003656">
    <property type="entry name" value="Znf_BED"/>
</dbReference>
<reference evidence="6 7" key="1">
    <citation type="submission" date="2020-10" db="EMBL/GenBank/DDBJ databases">
        <title>The Coptis chinensis genome and diversification of protoberbering-type alkaloids.</title>
        <authorList>
            <person name="Wang B."/>
            <person name="Shu S."/>
            <person name="Song C."/>
            <person name="Liu Y."/>
        </authorList>
    </citation>
    <scope>NUCLEOTIDE SEQUENCE [LARGE SCALE GENOMIC DNA]</scope>
    <source>
        <strain evidence="6">HL-2020</strain>
        <tissue evidence="6">Leaf</tissue>
    </source>
</reference>
<dbReference type="OrthoDB" id="1936364at2759"/>
<dbReference type="InterPro" id="IPR012337">
    <property type="entry name" value="RNaseH-like_sf"/>
</dbReference>
<evidence type="ECO:0000256" key="4">
    <source>
        <dbReference type="PROSITE-ProRule" id="PRU00027"/>
    </source>
</evidence>